<protein>
    <submittedName>
        <fullName evidence="1">Uncharacterized protein</fullName>
    </submittedName>
</protein>
<evidence type="ECO:0000313" key="1">
    <source>
        <dbReference type="EMBL" id="KAI6081423.1"/>
    </source>
</evidence>
<keyword evidence="2" id="KW-1185">Reference proteome</keyword>
<reference evidence="1 2" key="1">
    <citation type="journal article" date="2022" name="New Phytol.">
        <title>Ecological generalism drives hyperdiversity of secondary metabolite gene clusters in xylarialean endophytes.</title>
        <authorList>
            <person name="Franco M.E.E."/>
            <person name="Wisecaver J.H."/>
            <person name="Arnold A.E."/>
            <person name="Ju Y.M."/>
            <person name="Slot J.C."/>
            <person name="Ahrendt S."/>
            <person name="Moore L.P."/>
            <person name="Eastman K.E."/>
            <person name="Scott K."/>
            <person name="Konkel Z."/>
            <person name="Mondo S.J."/>
            <person name="Kuo A."/>
            <person name="Hayes R.D."/>
            <person name="Haridas S."/>
            <person name="Andreopoulos B."/>
            <person name="Riley R."/>
            <person name="LaButti K."/>
            <person name="Pangilinan J."/>
            <person name="Lipzen A."/>
            <person name="Amirebrahimi M."/>
            <person name="Yan J."/>
            <person name="Adam C."/>
            <person name="Keymanesh K."/>
            <person name="Ng V."/>
            <person name="Louie K."/>
            <person name="Northen T."/>
            <person name="Drula E."/>
            <person name="Henrissat B."/>
            <person name="Hsieh H.M."/>
            <person name="Youens-Clark K."/>
            <person name="Lutzoni F."/>
            <person name="Miadlikowska J."/>
            <person name="Eastwood D.C."/>
            <person name="Hamelin R.C."/>
            <person name="Grigoriev I.V."/>
            <person name="U'Ren J.M."/>
        </authorList>
    </citation>
    <scope>NUCLEOTIDE SEQUENCE [LARGE SCALE GENOMIC DNA]</scope>
    <source>
        <strain evidence="1 2">ER1909</strain>
    </source>
</reference>
<organism evidence="1 2">
    <name type="scientific">Hypoxylon rubiginosum</name>
    <dbReference type="NCBI Taxonomy" id="110542"/>
    <lineage>
        <taxon>Eukaryota</taxon>
        <taxon>Fungi</taxon>
        <taxon>Dikarya</taxon>
        <taxon>Ascomycota</taxon>
        <taxon>Pezizomycotina</taxon>
        <taxon>Sordariomycetes</taxon>
        <taxon>Xylariomycetidae</taxon>
        <taxon>Xylariales</taxon>
        <taxon>Hypoxylaceae</taxon>
        <taxon>Hypoxylon</taxon>
    </lineage>
</organism>
<dbReference type="Proteomes" id="UP001497680">
    <property type="component" value="Unassembled WGS sequence"/>
</dbReference>
<sequence length="84" mass="8965">MAPCSNETAYNGETPPTPKHKFSSLAASDKTLRDDRLLRYEKEPGSGSIVNVEGPAGCDSQGSRLASRKETLIKDVNGSLSRLG</sequence>
<accession>A0ACC0CM02</accession>
<name>A0ACC0CM02_9PEZI</name>
<proteinExistence type="predicted"/>
<gene>
    <name evidence="1" type="ORF">F4821DRAFT_274925</name>
</gene>
<comment type="caution">
    <text evidence="1">The sequence shown here is derived from an EMBL/GenBank/DDBJ whole genome shotgun (WGS) entry which is preliminary data.</text>
</comment>
<dbReference type="EMBL" id="MU394396">
    <property type="protein sequence ID" value="KAI6081423.1"/>
    <property type="molecule type" value="Genomic_DNA"/>
</dbReference>
<evidence type="ECO:0000313" key="2">
    <source>
        <dbReference type="Proteomes" id="UP001497680"/>
    </source>
</evidence>